<dbReference type="EMBL" id="JAWZYT010006158">
    <property type="protein sequence ID" value="KAK4288740.1"/>
    <property type="molecule type" value="Genomic_DNA"/>
</dbReference>
<proteinExistence type="predicted"/>
<feature type="region of interest" description="Disordered" evidence="1">
    <location>
        <begin position="1"/>
        <end position="21"/>
    </location>
</feature>
<feature type="region of interest" description="Disordered" evidence="1">
    <location>
        <begin position="35"/>
        <end position="88"/>
    </location>
</feature>
<keyword evidence="3" id="KW-1185">Reference proteome</keyword>
<evidence type="ECO:0000313" key="3">
    <source>
        <dbReference type="Proteomes" id="UP001292094"/>
    </source>
</evidence>
<protein>
    <submittedName>
        <fullName evidence="2">Uncharacterized protein</fullName>
    </submittedName>
</protein>
<feature type="compositionally biased region" description="Polar residues" evidence="1">
    <location>
        <begin position="37"/>
        <end position="47"/>
    </location>
</feature>
<evidence type="ECO:0000256" key="1">
    <source>
        <dbReference type="SAM" id="MobiDB-lite"/>
    </source>
</evidence>
<accession>A0AAE1TMH3</accession>
<dbReference type="Proteomes" id="UP001292094">
    <property type="component" value="Unassembled WGS sequence"/>
</dbReference>
<feature type="compositionally biased region" description="Basic and acidic residues" evidence="1">
    <location>
        <begin position="71"/>
        <end position="88"/>
    </location>
</feature>
<name>A0AAE1TMH3_9EUCA</name>
<organism evidence="2 3">
    <name type="scientific">Petrolisthes manimaculis</name>
    <dbReference type="NCBI Taxonomy" id="1843537"/>
    <lineage>
        <taxon>Eukaryota</taxon>
        <taxon>Metazoa</taxon>
        <taxon>Ecdysozoa</taxon>
        <taxon>Arthropoda</taxon>
        <taxon>Crustacea</taxon>
        <taxon>Multicrustacea</taxon>
        <taxon>Malacostraca</taxon>
        <taxon>Eumalacostraca</taxon>
        <taxon>Eucarida</taxon>
        <taxon>Decapoda</taxon>
        <taxon>Pleocyemata</taxon>
        <taxon>Anomura</taxon>
        <taxon>Galatheoidea</taxon>
        <taxon>Porcellanidae</taxon>
        <taxon>Petrolisthes</taxon>
    </lineage>
</organism>
<gene>
    <name evidence="2" type="ORF">Pmani_038250</name>
</gene>
<sequence length="88" mass="9728">MLLRRTEGQRTGKDSTEVKVEPCLGEMKKVERELSVETLSSGQNSQEEGGKLSVGCERVGETTGRRRKGTGKRDGTETSNKKPEEKKC</sequence>
<evidence type="ECO:0000313" key="2">
    <source>
        <dbReference type="EMBL" id="KAK4288740.1"/>
    </source>
</evidence>
<reference evidence="2" key="1">
    <citation type="submission" date="2023-11" db="EMBL/GenBank/DDBJ databases">
        <title>Genome assemblies of two species of porcelain crab, Petrolisthes cinctipes and Petrolisthes manimaculis (Anomura: Porcellanidae).</title>
        <authorList>
            <person name="Angst P."/>
        </authorList>
    </citation>
    <scope>NUCLEOTIDE SEQUENCE</scope>
    <source>
        <strain evidence="2">PB745_02</strain>
        <tissue evidence="2">Gill</tissue>
    </source>
</reference>
<comment type="caution">
    <text evidence="2">The sequence shown here is derived from an EMBL/GenBank/DDBJ whole genome shotgun (WGS) entry which is preliminary data.</text>
</comment>
<dbReference type="AlphaFoldDB" id="A0AAE1TMH3"/>